<comment type="subcellular location">
    <subcellularLocation>
        <location evidence="3">Nucleus</location>
    </subcellularLocation>
</comment>
<protein>
    <recommendedName>
        <fullName evidence="5">Fork-head domain-containing protein</fullName>
    </recommendedName>
</protein>
<dbReference type="PRINTS" id="PR00053">
    <property type="entry name" value="FORKHEAD"/>
</dbReference>
<evidence type="ECO:0000313" key="6">
    <source>
        <dbReference type="EMBL" id="CAF0769004.1"/>
    </source>
</evidence>
<dbReference type="Pfam" id="PF00250">
    <property type="entry name" value="Forkhead"/>
    <property type="match status" value="1"/>
</dbReference>
<feature type="compositionally biased region" description="Basic and acidic residues" evidence="4">
    <location>
        <begin position="127"/>
        <end position="141"/>
    </location>
</feature>
<dbReference type="InterPro" id="IPR001766">
    <property type="entry name" value="Fork_head_dom"/>
</dbReference>
<evidence type="ECO:0000256" key="4">
    <source>
        <dbReference type="SAM" id="MobiDB-lite"/>
    </source>
</evidence>
<dbReference type="EMBL" id="CAJNOQ010000182">
    <property type="protein sequence ID" value="CAF0769004.1"/>
    <property type="molecule type" value="Genomic_DNA"/>
</dbReference>
<dbReference type="PANTHER" id="PTHR11829">
    <property type="entry name" value="FORKHEAD BOX PROTEIN"/>
    <property type="match status" value="1"/>
</dbReference>
<evidence type="ECO:0000313" key="8">
    <source>
        <dbReference type="Proteomes" id="UP000663829"/>
    </source>
</evidence>
<feature type="domain" description="Fork-head" evidence="5">
    <location>
        <begin position="147"/>
        <end position="240"/>
    </location>
</feature>
<dbReference type="PROSITE" id="PS50039">
    <property type="entry name" value="FORK_HEAD_3"/>
    <property type="match status" value="1"/>
</dbReference>
<dbReference type="GO" id="GO:0000978">
    <property type="term" value="F:RNA polymerase II cis-regulatory region sequence-specific DNA binding"/>
    <property type="evidence" value="ECO:0007669"/>
    <property type="project" value="TreeGrafter"/>
</dbReference>
<dbReference type="PROSITE" id="PS00658">
    <property type="entry name" value="FORK_HEAD_2"/>
    <property type="match status" value="1"/>
</dbReference>
<sequence length="399" mass="46224">MMRRQWLPLRICNTQTELNELISENEVSRFRSESSTNGNKYTYPCASYKKFPSCDIQLQAIQESNCKEYVCKHTVGLAIAFGCHVISKDRMPLGPKKRGRPKKSGLCETHDNKYFIKADDEDDNTGDMEKENSYHSESHPKIDAARKPNQSYLEIIAEAILQAPNRMMQLYEIYAYFQRKSPYFAENVNKSWKNSVRHNLSLNDCFMKASRGYNGKGHYWRIHPLAESDFEQGRFRRPRQRQQIRQWQHQQLLQRQQQQARLSTSTQSPYYSHLNFQPSSMLTSPPPPPYNTSFSPPPYPTNMYHYTMVRSSPMNDSDPIQSSPIPPISPAYYRHHQSINSSLNDSGISISSSPASSVCPSYFSTTHPYYALNSFQDSPYEHSEEYSSYNNNDNTNAFD</sequence>
<comment type="caution">
    <text evidence="6">The sequence shown here is derived from an EMBL/GenBank/DDBJ whole genome shotgun (WGS) entry which is preliminary data.</text>
</comment>
<evidence type="ECO:0000313" key="7">
    <source>
        <dbReference type="EMBL" id="CAF3550890.1"/>
    </source>
</evidence>
<dbReference type="InterPro" id="IPR050211">
    <property type="entry name" value="FOX_domain-containing"/>
</dbReference>
<organism evidence="6 8">
    <name type="scientific">Didymodactylos carnosus</name>
    <dbReference type="NCBI Taxonomy" id="1234261"/>
    <lineage>
        <taxon>Eukaryota</taxon>
        <taxon>Metazoa</taxon>
        <taxon>Spiralia</taxon>
        <taxon>Gnathifera</taxon>
        <taxon>Rotifera</taxon>
        <taxon>Eurotatoria</taxon>
        <taxon>Bdelloidea</taxon>
        <taxon>Philodinida</taxon>
        <taxon>Philodinidae</taxon>
        <taxon>Didymodactylos</taxon>
    </lineage>
</organism>
<name>A0A813QJP8_9BILA</name>
<dbReference type="PANTHER" id="PTHR11829:SF142">
    <property type="entry name" value="FORK-HEAD DOMAIN-CONTAINING PROTEIN"/>
    <property type="match status" value="1"/>
</dbReference>
<keyword evidence="8" id="KW-1185">Reference proteome</keyword>
<dbReference type="GO" id="GO:0030154">
    <property type="term" value="P:cell differentiation"/>
    <property type="evidence" value="ECO:0007669"/>
    <property type="project" value="TreeGrafter"/>
</dbReference>
<dbReference type="Gene3D" id="1.10.10.10">
    <property type="entry name" value="Winged helix-like DNA-binding domain superfamily/Winged helix DNA-binding domain"/>
    <property type="match status" value="1"/>
</dbReference>
<dbReference type="InterPro" id="IPR036388">
    <property type="entry name" value="WH-like_DNA-bd_sf"/>
</dbReference>
<dbReference type="InterPro" id="IPR036390">
    <property type="entry name" value="WH_DNA-bd_sf"/>
</dbReference>
<reference evidence="6" key="1">
    <citation type="submission" date="2021-02" db="EMBL/GenBank/DDBJ databases">
        <authorList>
            <person name="Nowell W R."/>
        </authorList>
    </citation>
    <scope>NUCLEOTIDE SEQUENCE</scope>
</reference>
<dbReference type="GO" id="GO:0000981">
    <property type="term" value="F:DNA-binding transcription factor activity, RNA polymerase II-specific"/>
    <property type="evidence" value="ECO:0007669"/>
    <property type="project" value="TreeGrafter"/>
</dbReference>
<proteinExistence type="predicted"/>
<dbReference type="AlphaFoldDB" id="A0A813QJP8"/>
<evidence type="ECO:0000256" key="2">
    <source>
        <dbReference type="ARBA" id="ARBA00023242"/>
    </source>
</evidence>
<feature type="DNA-binding region" description="Fork-head" evidence="3">
    <location>
        <begin position="147"/>
        <end position="240"/>
    </location>
</feature>
<gene>
    <name evidence="6" type="ORF">GPM918_LOCUS1818</name>
    <name evidence="7" type="ORF">SRO942_LOCUS1818</name>
</gene>
<keyword evidence="1 3" id="KW-0238">DNA-binding</keyword>
<dbReference type="SMART" id="SM00339">
    <property type="entry name" value="FH"/>
    <property type="match status" value="1"/>
</dbReference>
<dbReference type="Proteomes" id="UP000681722">
    <property type="component" value="Unassembled WGS sequence"/>
</dbReference>
<dbReference type="InterPro" id="IPR030456">
    <property type="entry name" value="TF_fork_head_CS_2"/>
</dbReference>
<dbReference type="Proteomes" id="UP000663829">
    <property type="component" value="Unassembled WGS sequence"/>
</dbReference>
<dbReference type="SUPFAM" id="SSF46785">
    <property type="entry name" value="Winged helix' DNA-binding domain"/>
    <property type="match status" value="1"/>
</dbReference>
<evidence type="ECO:0000256" key="3">
    <source>
        <dbReference type="PROSITE-ProRule" id="PRU00089"/>
    </source>
</evidence>
<dbReference type="EMBL" id="CAJOBC010000182">
    <property type="protein sequence ID" value="CAF3550890.1"/>
    <property type="molecule type" value="Genomic_DNA"/>
</dbReference>
<accession>A0A813QJP8</accession>
<dbReference type="GO" id="GO:0005634">
    <property type="term" value="C:nucleus"/>
    <property type="evidence" value="ECO:0007669"/>
    <property type="project" value="UniProtKB-SubCell"/>
</dbReference>
<dbReference type="OrthoDB" id="5954824at2759"/>
<feature type="region of interest" description="Disordered" evidence="4">
    <location>
        <begin position="118"/>
        <end position="141"/>
    </location>
</feature>
<evidence type="ECO:0000256" key="1">
    <source>
        <dbReference type="ARBA" id="ARBA00023125"/>
    </source>
</evidence>
<evidence type="ECO:0000259" key="5">
    <source>
        <dbReference type="PROSITE" id="PS50039"/>
    </source>
</evidence>
<keyword evidence="2 3" id="KW-0539">Nucleus</keyword>
<dbReference type="GO" id="GO:0009653">
    <property type="term" value="P:anatomical structure morphogenesis"/>
    <property type="evidence" value="ECO:0007669"/>
    <property type="project" value="TreeGrafter"/>
</dbReference>